<comment type="caution">
    <text evidence="3">The sequence shown here is derived from an EMBL/GenBank/DDBJ whole genome shotgun (WGS) entry which is preliminary data.</text>
</comment>
<dbReference type="InterPro" id="IPR046955">
    <property type="entry name" value="PHR1-like"/>
</dbReference>
<dbReference type="EMBL" id="CAXHTB010000023">
    <property type="protein sequence ID" value="CAL0331226.1"/>
    <property type="molecule type" value="Genomic_DNA"/>
</dbReference>
<name>A0AAV1YB64_LUPLU</name>
<accession>A0AAV1YB64</accession>
<dbReference type="GO" id="GO:0003700">
    <property type="term" value="F:DNA-binding transcription factor activity"/>
    <property type="evidence" value="ECO:0007669"/>
    <property type="project" value="InterPro"/>
</dbReference>
<evidence type="ECO:0000259" key="2">
    <source>
        <dbReference type="Pfam" id="PF14379"/>
    </source>
</evidence>
<dbReference type="AlphaFoldDB" id="A0AAV1YB64"/>
<dbReference type="PANTHER" id="PTHR31499:SF11">
    <property type="entry name" value="MYB FAMILY TRANSCRIPTION FACTOR PHL8"/>
    <property type="match status" value="1"/>
</dbReference>
<sequence length="155" mass="17435">MVEDEEFVIEVQKHMQLMIEAEGKYLQTVLKKAQEALIGYNSSTVDVEVAKSELSNLISIINKACLNSPLIGERKQNRGTMSFLEISLTSSETEKEEEKKPQKSNTISFELPLITIHPEDDKEFKVHNTSDADSVRKRSVATTIDSDDIFVDKAS</sequence>
<feature type="region of interest" description="Disordered" evidence="1">
    <location>
        <begin position="82"/>
        <end position="106"/>
    </location>
</feature>
<reference evidence="3 4" key="1">
    <citation type="submission" date="2024-03" db="EMBL/GenBank/DDBJ databases">
        <authorList>
            <person name="Martinez-Hernandez J."/>
        </authorList>
    </citation>
    <scope>NUCLEOTIDE SEQUENCE [LARGE SCALE GENOMIC DNA]</scope>
</reference>
<dbReference type="PANTHER" id="PTHR31499">
    <property type="entry name" value="MYB FAMILY TRANSCRIPTION FACTOR PHL11"/>
    <property type="match status" value="1"/>
</dbReference>
<keyword evidence="4" id="KW-1185">Reference proteome</keyword>
<proteinExistence type="predicted"/>
<dbReference type="Pfam" id="PF14379">
    <property type="entry name" value="Myb_CC_LHEQLE"/>
    <property type="match status" value="1"/>
</dbReference>
<feature type="domain" description="MYB-CC type transcription factor LHEQLE-containing" evidence="2">
    <location>
        <begin position="9"/>
        <end position="35"/>
    </location>
</feature>
<evidence type="ECO:0000313" key="3">
    <source>
        <dbReference type="EMBL" id="CAL0331226.1"/>
    </source>
</evidence>
<gene>
    <name evidence="3" type="ORF">LLUT_LOCUS32286</name>
</gene>
<evidence type="ECO:0000256" key="1">
    <source>
        <dbReference type="SAM" id="MobiDB-lite"/>
    </source>
</evidence>
<dbReference type="InterPro" id="IPR025756">
    <property type="entry name" value="Myb_CC_LHEQLE"/>
</dbReference>
<organism evidence="3 4">
    <name type="scientific">Lupinus luteus</name>
    <name type="common">European yellow lupine</name>
    <dbReference type="NCBI Taxonomy" id="3873"/>
    <lineage>
        <taxon>Eukaryota</taxon>
        <taxon>Viridiplantae</taxon>
        <taxon>Streptophyta</taxon>
        <taxon>Embryophyta</taxon>
        <taxon>Tracheophyta</taxon>
        <taxon>Spermatophyta</taxon>
        <taxon>Magnoliopsida</taxon>
        <taxon>eudicotyledons</taxon>
        <taxon>Gunneridae</taxon>
        <taxon>Pentapetalae</taxon>
        <taxon>rosids</taxon>
        <taxon>fabids</taxon>
        <taxon>Fabales</taxon>
        <taxon>Fabaceae</taxon>
        <taxon>Papilionoideae</taxon>
        <taxon>50 kb inversion clade</taxon>
        <taxon>genistoids sensu lato</taxon>
        <taxon>core genistoids</taxon>
        <taxon>Genisteae</taxon>
        <taxon>Lupinus</taxon>
    </lineage>
</organism>
<evidence type="ECO:0000313" key="4">
    <source>
        <dbReference type="Proteomes" id="UP001497480"/>
    </source>
</evidence>
<dbReference type="Proteomes" id="UP001497480">
    <property type="component" value="Unassembled WGS sequence"/>
</dbReference>
<feature type="compositionally biased region" description="Basic and acidic residues" evidence="1">
    <location>
        <begin position="92"/>
        <end position="101"/>
    </location>
</feature>
<protein>
    <recommendedName>
        <fullName evidence="2">MYB-CC type transcription factor LHEQLE-containing domain-containing protein</fullName>
    </recommendedName>
</protein>